<dbReference type="SUPFAM" id="SSF53335">
    <property type="entry name" value="S-adenosyl-L-methionine-dependent methyltransferases"/>
    <property type="match status" value="1"/>
</dbReference>
<evidence type="ECO:0000256" key="3">
    <source>
        <dbReference type="ARBA" id="ARBA00034545"/>
    </source>
</evidence>
<keyword evidence="9" id="KW-1185">Reference proteome</keyword>
<dbReference type="EMBL" id="JAZGQO010000004">
    <property type="protein sequence ID" value="KAK6187731.1"/>
    <property type="molecule type" value="Genomic_DNA"/>
</dbReference>
<evidence type="ECO:0000256" key="4">
    <source>
        <dbReference type="ARBA" id="ARBA00047941"/>
    </source>
</evidence>
<sequence>MDLNQAKKSFEHILNIISKESRTDFLMWLTDYLQNSEKTDGLSTESANEDMILESIRDEIQEKLPVTATSNTETILVPEVGPNADCDPNITVHVDAFLYDEKGIDHLVDQGKLNRNFCTKCGSQDVQPLNYISHSTSIKQIKYIFQYLVPDLSNKNILDVGSRTGGVLYGAYLYSSSRKITGVEIDSSFCELQKQIIEKYNMSDRIQVIEDDIFNQGQLASESDVIVFHNVFDFFLPISEQERMWRFVRNTFRRKGTIIISIPSLEAMVSHLQTDIDLDKWVTCLNDPDLLNSGNVHLYGSVDNEDSDLADLFIYRVN</sequence>
<evidence type="ECO:0000313" key="9">
    <source>
        <dbReference type="Proteomes" id="UP001347796"/>
    </source>
</evidence>
<accession>A0AAN8K1Z7</accession>
<evidence type="ECO:0000256" key="1">
    <source>
        <dbReference type="ARBA" id="ARBA00034487"/>
    </source>
</evidence>
<dbReference type="InterPro" id="IPR026669">
    <property type="entry name" value="Arsenite_MeTrfase-like"/>
</dbReference>
<evidence type="ECO:0000256" key="2">
    <source>
        <dbReference type="ARBA" id="ARBA00034521"/>
    </source>
</evidence>
<dbReference type="EC" id="2.1.1.137" evidence="2"/>
<protein>
    <recommendedName>
        <fullName evidence="3">Arsenite methyltransferase</fullName>
        <ecNumber evidence="2">2.1.1.137</ecNumber>
    </recommendedName>
</protein>
<gene>
    <name evidence="8" type="ORF">SNE40_005690</name>
</gene>
<evidence type="ECO:0000256" key="6">
    <source>
        <dbReference type="ARBA" id="ARBA00048428"/>
    </source>
</evidence>
<evidence type="ECO:0000313" key="8">
    <source>
        <dbReference type="EMBL" id="KAK6187731.1"/>
    </source>
</evidence>
<dbReference type="GO" id="GO:0030791">
    <property type="term" value="F:arsenite methyltransferase activity"/>
    <property type="evidence" value="ECO:0007669"/>
    <property type="project" value="UniProtKB-EC"/>
</dbReference>
<name>A0AAN8K1Z7_PATCE</name>
<dbReference type="PANTHER" id="PTHR43675">
    <property type="entry name" value="ARSENITE METHYLTRANSFERASE"/>
    <property type="match status" value="1"/>
</dbReference>
<comment type="catalytic activity">
    <reaction evidence="6">
        <text>arsenic triglutathione + 3 [thioredoxin]-dithiol + 3 S-adenosyl-L-methionine = trimethylarsine + 3 [thioredoxin]-disulfide + 3 glutathione + 3 S-adenosyl-L-homocysteine + 3 H(+)</text>
        <dbReference type="Rhea" id="RHEA:69432"/>
        <dbReference type="Rhea" id="RHEA-COMP:10698"/>
        <dbReference type="Rhea" id="RHEA-COMP:10700"/>
        <dbReference type="ChEBI" id="CHEBI:15378"/>
        <dbReference type="ChEBI" id="CHEBI:27130"/>
        <dbReference type="ChEBI" id="CHEBI:29950"/>
        <dbReference type="ChEBI" id="CHEBI:50058"/>
        <dbReference type="ChEBI" id="CHEBI:57856"/>
        <dbReference type="ChEBI" id="CHEBI:57925"/>
        <dbReference type="ChEBI" id="CHEBI:59789"/>
        <dbReference type="ChEBI" id="CHEBI:183640"/>
        <dbReference type="EC" id="2.1.1.137"/>
    </reaction>
</comment>
<comment type="catalytic activity">
    <reaction evidence="5">
        <text>arsenic triglutathione + 2 [thioredoxin]-dithiol + 2 S-adenosyl-L-methionine + H2O = dimethylarsinous acid + 2 [thioredoxin]-disulfide + 3 glutathione + 2 S-adenosyl-L-homocysteine + 2 H(+)</text>
        <dbReference type="Rhea" id="RHEA:69464"/>
        <dbReference type="Rhea" id="RHEA-COMP:10698"/>
        <dbReference type="Rhea" id="RHEA-COMP:10700"/>
        <dbReference type="ChEBI" id="CHEBI:15377"/>
        <dbReference type="ChEBI" id="CHEBI:15378"/>
        <dbReference type="ChEBI" id="CHEBI:23808"/>
        <dbReference type="ChEBI" id="CHEBI:29950"/>
        <dbReference type="ChEBI" id="CHEBI:50058"/>
        <dbReference type="ChEBI" id="CHEBI:57856"/>
        <dbReference type="ChEBI" id="CHEBI:57925"/>
        <dbReference type="ChEBI" id="CHEBI:59789"/>
        <dbReference type="ChEBI" id="CHEBI:183640"/>
        <dbReference type="EC" id="2.1.1.137"/>
    </reaction>
</comment>
<dbReference type="CDD" id="cd02440">
    <property type="entry name" value="AdoMet_MTases"/>
    <property type="match status" value="1"/>
</dbReference>
<dbReference type="Gene3D" id="3.40.50.150">
    <property type="entry name" value="Vaccinia Virus protein VP39"/>
    <property type="match status" value="1"/>
</dbReference>
<comment type="catalytic activity">
    <reaction evidence="4">
        <text>arsenic triglutathione + [thioredoxin]-dithiol + S-adenosyl-L-methionine + 2 H2O = methylarsonous acid + [thioredoxin]-disulfide + 3 glutathione + S-adenosyl-L-homocysteine + H(+)</text>
        <dbReference type="Rhea" id="RHEA:69460"/>
        <dbReference type="Rhea" id="RHEA-COMP:10698"/>
        <dbReference type="Rhea" id="RHEA-COMP:10700"/>
        <dbReference type="ChEBI" id="CHEBI:15377"/>
        <dbReference type="ChEBI" id="CHEBI:15378"/>
        <dbReference type="ChEBI" id="CHEBI:17826"/>
        <dbReference type="ChEBI" id="CHEBI:29950"/>
        <dbReference type="ChEBI" id="CHEBI:50058"/>
        <dbReference type="ChEBI" id="CHEBI:57856"/>
        <dbReference type="ChEBI" id="CHEBI:57925"/>
        <dbReference type="ChEBI" id="CHEBI:59789"/>
        <dbReference type="ChEBI" id="CHEBI:183640"/>
        <dbReference type="EC" id="2.1.1.137"/>
    </reaction>
</comment>
<reference evidence="8 9" key="1">
    <citation type="submission" date="2024-01" db="EMBL/GenBank/DDBJ databases">
        <title>The genome of the rayed Mediterranean limpet Patella caerulea (Linnaeus, 1758).</title>
        <authorList>
            <person name="Anh-Thu Weber A."/>
            <person name="Halstead-Nussloch G."/>
        </authorList>
    </citation>
    <scope>NUCLEOTIDE SEQUENCE [LARGE SCALE GENOMIC DNA]</scope>
    <source>
        <strain evidence="8">AATW-2023a</strain>
        <tissue evidence="8">Whole specimen</tissue>
    </source>
</reference>
<comment type="caution">
    <text evidence="8">The sequence shown here is derived from an EMBL/GenBank/DDBJ whole genome shotgun (WGS) entry which is preliminary data.</text>
</comment>
<feature type="domain" description="Methyltransferase" evidence="7">
    <location>
        <begin position="153"/>
        <end position="275"/>
    </location>
</feature>
<dbReference type="InterPro" id="IPR029063">
    <property type="entry name" value="SAM-dependent_MTases_sf"/>
</dbReference>
<dbReference type="Pfam" id="PF13847">
    <property type="entry name" value="Methyltransf_31"/>
    <property type="match status" value="1"/>
</dbReference>
<dbReference type="PANTHER" id="PTHR43675:SF1">
    <property type="entry name" value="RIKEN CDNA 2700097O09 GENE"/>
    <property type="match status" value="1"/>
</dbReference>
<comment type="similarity">
    <text evidence="1">Belongs to the methyltransferase superfamily. Arsenite methyltransferase family.</text>
</comment>
<dbReference type="Proteomes" id="UP001347796">
    <property type="component" value="Unassembled WGS sequence"/>
</dbReference>
<organism evidence="8 9">
    <name type="scientific">Patella caerulea</name>
    <name type="common">Rayed Mediterranean limpet</name>
    <dbReference type="NCBI Taxonomy" id="87958"/>
    <lineage>
        <taxon>Eukaryota</taxon>
        <taxon>Metazoa</taxon>
        <taxon>Spiralia</taxon>
        <taxon>Lophotrochozoa</taxon>
        <taxon>Mollusca</taxon>
        <taxon>Gastropoda</taxon>
        <taxon>Patellogastropoda</taxon>
        <taxon>Patelloidea</taxon>
        <taxon>Patellidae</taxon>
        <taxon>Patella</taxon>
    </lineage>
</organism>
<evidence type="ECO:0000256" key="5">
    <source>
        <dbReference type="ARBA" id="ARBA00047943"/>
    </source>
</evidence>
<proteinExistence type="inferred from homology"/>
<evidence type="ECO:0000259" key="7">
    <source>
        <dbReference type="Pfam" id="PF13847"/>
    </source>
</evidence>
<dbReference type="InterPro" id="IPR025714">
    <property type="entry name" value="Methyltranfer_dom"/>
</dbReference>
<dbReference type="AlphaFoldDB" id="A0AAN8K1Z7"/>